<sequence length="155" mass="17329">MQRELLWFKEVQKMILPVYREQKNKDGLIATGERYSQSNTESLLRKGERWTKDAISYCVVVAALIATVTFAAAITVPGGYDDLGIPIFYERATFMGFVMADAVSLSLSSTSILIFLSIITSRFAKNDFLESLPCIKVVAMHIKSFLLNSSHDGCF</sequence>
<feature type="domain" description="PGG" evidence="2">
    <location>
        <begin position="49"/>
        <end position="135"/>
    </location>
</feature>
<dbReference type="Pfam" id="PF13962">
    <property type="entry name" value="PGG"/>
    <property type="match status" value="1"/>
</dbReference>
<accession>A0AAD8KVD6</accession>
<comment type="caution">
    <text evidence="3">The sequence shown here is derived from an EMBL/GenBank/DDBJ whole genome shotgun (WGS) entry which is preliminary data.</text>
</comment>
<dbReference type="PANTHER" id="PTHR24177:SF472">
    <property type="entry name" value="PGG DOMAIN-CONTAINING PROTEIN"/>
    <property type="match status" value="1"/>
</dbReference>
<evidence type="ECO:0000256" key="1">
    <source>
        <dbReference type="SAM" id="Phobius"/>
    </source>
</evidence>
<keyword evidence="1" id="KW-0812">Transmembrane</keyword>
<feature type="transmembrane region" description="Helical" evidence="1">
    <location>
        <begin position="54"/>
        <end position="74"/>
    </location>
</feature>
<keyword evidence="1" id="KW-0472">Membrane</keyword>
<evidence type="ECO:0000313" key="3">
    <source>
        <dbReference type="EMBL" id="KAK1427017.1"/>
    </source>
</evidence>
<organism evidence="3 4">
    <name type="scientific">Tagetes erecta</name>
    <name type="common">African marigold</name>
    <dbReference type="NCBI Taxonomy" id="13708"/>
    <lineage>
        <taxon>Eukaryota</taxon>
        <taxon>Viridiplantae</taxon>
        <taxon>Streptophyta</taxon>
        <taxon>Embryophyta</taxon>
        <taxon>Tracheophyta</taxon>
        <taxon>Spermatophyta</taxon>
        <taxon>Magnoliopsida</taxon>
        <taxon>eudicotyledons</taxon>
        <taxon>Gunneridae</taxon>
        <taxon>Pentapetalae</taxon>
        <taxon>asterids</taxon>
        <taxon>campanulids</taxon>
        <taxon>Asterales</taxon>
        <taxon>Asteraceae</taxon>
        <taxon>Asteroideae</taxon>
        <taxon>Heliantheae alliance</taxon>
        <taxon>Tageteae</taxon>
        <taxon>Tagetes</taxon>
    </lineage>
</organism>
<dbReference type="Proteomes" id="UP001229421">
    <property type="component" value="Unassembled WGS sequence"/>
</dbReference>
<dbReference type="EMBL" id="JAUHHV010000004">
    <property type="protein sequence ID" value="KAK1427017.1"/>
    <property type="molecule type" value="Genomic_DNA"/>
</dbReference>
<keyword evidence="1" id="KW-1133">Transmembrane helix</keyword>
<dbReference type="InterPro" id="IPR026961">
    <property type="entry name" value="PGG_dom"/>
</dbReference>
<protein>
    <recommendedName>
        <fullName evidence="2">PGG domain-containing protein</fullName>
    </recommendedName>
</protein>
<reference evidence="3" key="1">
    <citation type="journal article" date="2023" name="bioRxiv">
        <title>Improved chromosome-level genome assembly for marigold (Tagetes erecta).</title>
        <authorList>
            <person name="Jiang F."/>
            <person name="Yuan L."/>
            <person name="Wang S."/>
            <person name="Wang H."/>
            <person name="Xu D."/>
            <person name="Wang A."/>
            <person name="Fan W."/>
        </authorList>
    </citation>
    <scope>NUCLEOTIDE SEQUENCE</scope>
    <source>
        <strain evidence="3">WSJ</strain>
        <tissue evidence="3">Leaf</tissue>
    </source>
</reference>
<dbReference type="GO" id="GO:0016020">
    <property type="term" value="C:membrane"/>
    <property type="evidence" value="ECO:0007669"/>
    <property type="project" value="TreeGrafter"/>
</dbReference>
<dbReference type="AlphaFoldDB" id="A0AAD8KVD6"/>
<dbReference type="PANTHER" id="PTHR24177">
    <property type="entry name" value="CASKIN"/>
    <property type="match status" value="1"/>
</dbReference>
<proteinExistence type="predicted"/>
<evidence type="ECO:0000259" key="2">
    <source>
        <dbReference type="Pfam" id="PF13962"/>
    </source>
</evidence>
<gene>
    <name evidence="3" type="ORF">QVD17_15699</name>
</gene>
<evidence type="ECO:0000313" key="4">
    <source>
        <dbReference type="Proteomes" id="UP001229421"/>
    </source>
</evidence>
<name>A0AAD8KVD6_TARER</name>
<feature type="transmembrane region" description="Helical" evidence="1">
    <location>
        <begin position="94"/>
        <end position="119"/>
    </location>
</feature>
<keyword evidence="4" id="KW-1185">Reference proteome</keyword>